<dbReference type="InterPro" id="IPR006938">
    <property type="entry name" value="DUF624"/>
</dbReference>
<protein>
    <submittedName>
        <fullName evidence="2">Predicted integral membrane protein</fullName>
    </submittedName>
</protein>
<keyword evidence="1" id="KW-1133">Transmembrane helix</keyword>
<proteinExistence type="predicted"/>
<accession>A0A449BCX7</accession>
<organism evidence="2 3">
    <name type="scientific">Haploplasma axanthum</name>
    <name type="common">Acholeplasma axanthum</name>
    <dbReference type="NCBI Taxonomy" id="29552"/>
    <lineage>
        <taxon>Bacteria</taxon>
        <taxon>Bacillati</taxon>
        <taxon>Mycoplasmatota</taxon>
        <taxon>Mollicutes</taxon>
        <taxon>Acholeplasmatales</taxon>
        <taxon>Acholeplasmataceae</taxon>
        <taxon>Haploplasma</taxon>
    </lineage>
</organism>
<dbReference type="EMBL" id="LR215048">
    <property type="protein sequence ID" value="VEU80304.1"/>
    <property type="molecule type" value="Genomic_DNA"/>
</dbReference>
<gene>
    <name evidence="2" type="ORF">NCTC10138_00673</name>
</gene>
<keyword evidence="3" id="KW-1185">Reference proteome</keyword>
<dbReference type="Pfam" id="PF04854">
    <property type="entry name" value="DUF624"/>
    <property type="match status" value="1"/>
</dbReference>
<dbReference type="OrthoDB" id="384969at2"/>
<feature type="transmembrane region" description="Helical" evidence="1">
    <location>
        <begin position="75"/>
        <end position="97"/>
    </location>
</feature>
<feature type="transmembrane region" description="Helical" evidence="1">
    <location>
        <begin position="182"/>
        <end position="200"/>
    </location>
</feature>
<feature type="transmembrane region" description="Helical" evidence="1">
    <location>
        <begin position="109"/>
        <end position="132"/>
    </location>
</feature>
<evidence type="ECO:0000313" key="2">
    <source>
        <dbReference type="EMBL" id="VEU80304.1"/>
    </source>
</evidence>
<reference evidence="2 3" key="1">
    <citation type="submission" date="2019-01" db="EMBL/GenBank/DDBJ databases">
        <authorList>
            <consortium name="Pathogen Informatics"/>
        </authorList>
    </citation>
    <scope>NUCLEOTIDE SEQUENCE [LARGE SCALE GENOMIC DNA]</scope>
    <source>
        <strain evidence="2 3">NCTC10138</strain>
    </source>
</reference>
<evidence type="ECO:0000256" key="1">
    <source>
        <dbReference type="SAM" id="Phobius"/>
    </source>
</evidence>
<feature type="transmembrane region" description="Helical" evidence="1">
    <location>
        <begin position="20"/>
        <end position="45"/>
    </location>
</feature>
<evidence type="ECO:0000313" key="3">
    <source>
        <dbReference type="Proteomes" id="UP000289841"/>
    </source>
</evidence>
<keyword evidence="1" id="KW-0812">Transmembrane</keyword>
<name>A0A449BCX7_HAPAX</name>
<dbReference type="AlphaFoldDB" id="A0A449BCX7"/>
<keyword evidence="1" id="KW-0472">Membrane</keyword>
<feature type="transmembrane region" description="Helical" evidence="1">
    <location>
        <begin position="158"/>
        <end position="177"/>
    </location>
</feature>
<dbReference type="STRING" id="1278311.GCA_000428705_00759"/>
<dbReference type="Proteomes" id="UP000289841">
    <property type="component" value="Chromosome"/>
</dbReference>
<dbReference type="KEGG" id="aaxa:NCTC10138_00673"/>
<sequence>MKKEYKEKKMHTIINTASDWVLRVILINFLVIATSLLIITILPAFQAGYRLFSDYLEKNEENIFKAYFKYLKEDFWNKVILGTMTLVLIVIAVVSNLHYQNMIRTEPKIIAYLGFFVTLVMGVTIILISLYFPLAFTMSDKKNIDYIFKLSFYLAGKYIVRTILLVIIAITPGLLLLTSTTILLLVFCGIALPILSNVIITSKPRLFLKKLMED</sequence>
<dbReference type="RefSeq" id="WP_026390375.1">
    <property type="nucleotide sequence ID" value="NZ_LR215048.1"/>
</dbReference>